<sequence>MGSKHARTIAGLCLAGMVAFTGAIPAIAQEESTNRVAAKTDWSVFVEKDPKECWSVSAPKETVNTRDGRVVAVRRGDILLFVFFRPAAGVSGQVTFTGGYPFAGGSTVNLTIGDDQFELFTEGEWAWPASEADDAKIIAAMKRGASAVLTARSARGTQTKDTFSLLGFTAAVEDAETRCK</sequence>
<dbReference type="Gene3D" id="2.60.40.1880">
    <property type="entry name" value="Invasion associated locus B (IalB) protein"/>
    <property type="match status" value="1"/>
</dbReference>
<protein>
    <recommendedName>
        <fullName evidence="4">Invasion protein IalB, involved in pathogenesis</fullName>
    </recommendedName>
</protein>
<dbReference type="AlphaFoldDB" id="A0A8J3MC04"/>
<feature type="chain" id="PRO_5035234727" description="Invasion protein IalB, involved in pathogenesis" evidence="1">
    <location>
        <begin position="29"/>
        <end position="180"/>
    </location>
</feature>
<proteinExistence type="predicted"/>
<keyword evidence="3" id="KW-1185">Reference proteome</keyword>
<dbReference type="RefSeq" id="WP_028093368.1">
    <property type="nucleotide sequence ID" value="NZ_BNAP01000002.1"/>
</dbReference>
<reference evidence="2" key="2">
    <citation type="submission" date="2020-09" db="EMBL/GenBank/DDBJ databases">
        <authorList>
            <person name="Sun Q."/>
            <person name="Zhou Y."/>
        </authorList>
    </citation>
    <scope>NUCLEOTIDE SEQUENCE</scope>
    <source>
        <strain evidence="2">CGMCC 1.7081</strain>
    </source>
</reference>
<gene>
    <name evidence="2" type="ORF">GCM10010961_05940</name>
</gene>
<dbReference type="Proteomes" id="UP000611500">
    <property type="component" value="Unassembled WGS sequence"/>
</dbReference>
<dbReference type="InterPro" id="IPR038696">
    <property type="entry name" value="IalB_sf"/>
</dbReference>
<evidence type="ECO:0008006" key="4">
    <source>
        <dbReference type="Google" id="ProtNLM"/>
    </source>
</evidence>
<organism evidence="2 3">
    <name type="scientific">Pseudodonghicola xiamenensis</name>
    <dbReference type="NCBI Taxonomy" id="337702"/>
    <lineage>
        <taxon>Bacteria</taxon>
        <taxon>Pseudomonadati</taxon>
        <taxon>Pseudomonadota</taxon>
        <taxon>Alphaproteobacteria</taxon>
        <taxon>Rhodobacterales</taxon>
        <taxon>Paracoccaceae</taxon>
        <taxon>Pseudodonghicola</taxon>
    </lineage>
</organism>
<keyword evidence="1" id="KW-0732">Signal</keyword>
<feature type="signal peptide" evidence="1">
    <location>
        <begin position="1"/>
        <end position="28"/>
    </location>
</feature>
<dbReference type="EMBL" id="BNAP01000002">
    <property type="protein sequence ID" value="GHG81867.1"/>
    <property type="molecule type" value="Genomic_DNA"/>
</dbReference>
<evidence type="ECO:0000313" key="3">
    <source>
        <dbReference type="Proteomes" id="UP000611500"/>
    </source>
</evidence>
<dbReference type="Pfam" id="PF06776">
    <property type="entry name" value="IalB"/>
    <property type="match status" value="1"/>
</dbReference>
<evidence type="ECO:0000256" key="1">
    <source>
        <dbReference type="SAM" id="SignalP"/>
    </source>
</evidence>
<dbReference type="InterPro" id="IPR010642">
    <property type="entry name" value="Invasion_prot_B"/>
</dbReference>
<comment type="caution">
    <text evidence="2">The sequence shown here is derived from an EMBL/GenBank/DDBJ whole genome shotgun (WGS) entry which is preliminary data.</text>
</comment>
<name>A0A8J3MC04_9RHOB</name>
<evidence type="ECO:0000313" key="2">
    <source>
        <dbReference type="EMBL" id="GHG81867.1"/>
    </source>
</evidence>
<accession>A0A8J3MC04</accession>
<reference evidence="2" key="1">
    <citation type="journal article" date="2014" name="Int. J. Syst. Evol. Microbiol.">
        <title>Complete genome sequence of Corynebacterium casei LMG S-19264T (=DSM 44701T), isolated from a smear-ripened cheese.</title>
        <authorList>
            <consortium name="US DOE Joint Genome Institute (JGI-PGF)"/>
            <person name="Walter F."/>
            <person name="Albersmeier A."/>
            <person name="Kalinowski J."/>
            <person name="Ruckert C."/>
        </authorList>
    </citation>
    <scope>NUCLEOTIDE SEQUENCE</scope>
    <source>
        <strain evidence="2">CGMCC 1.7081</strain>
    </source>
</reference>